<comment type="caution">
    <text evidence="2">The sequence shown here is derived from an EMBL/GenBank/DDBJ whole genome shotgun (WGS) entry which is preliminary data.</text>
</comment>
<name>A0ABT0UHW3_9ACTN</name>
<keyword evidence="3" id="KW-1185">Reference proteome</keyword>
<keyword evidence="1" id="KW-0812">Transmembrane</keyword>
<sequence>MNKFKRPARADQAGDEVIVYRPSRVQIALPAASAIVVATLLLYLGLLFTEDPLPAGDLGKGLLLALIAGAACFVLPRPKGVQATRSALVVGRSARGRIPWADVVAIQVGPSIFGRRVVVALKDGRRFTLAAPLSLLDREFDQKAEGLIARWESHRKRKR</sequence>
<keyword evidence="1" id="KW-0472">Membrane</keyword>
<dbReference type="RefSeq" id="WP_250918374.1">
    <property type="nucleotide sequence ID" value="NZ_JAMQAW010000006.1"/>
</dbReference>
<proteinExistence type="predicted"/>
<protein>
    <recommendedName>
        <fullName evidence="4">PH domain-containing protein</fullName>
    </recommendedName>
</protein>
<gene>
    <name evidence="2" type="ORF">NBG84_06830</name>
</gene>
<evidence type="ECO:0000313" key="2">
    <source>
        <dbReference type="EMBL" id="MCM2388034.1"/>
    </source>
</evidence>
<feature type="transmembrane region" description="Helical" evidence="1">
    <location>
        <begin position="27"/>
        <end position="46"/>
    </location>
</feature>
<dbReference type="Proteomes" id="UP001431429">
    <property type="component" value="Unassembled WGS sequence"/>
</dbReference>
<keyword evidence="1" id="KW-1133">Transmembrane helix</keyword>
<evidence type="ECO:0000256" key="1">
    <source>
        <dbReference type="SAM" id="Phobius"/>
    </source>
</evidence>
<organism evidence="2 3">
    <name type="scientific">Streptomyces albipurpureus</name>
    <dbReference type="NCBI Taxonomy" id="2897419"/>
    <lineage>
        <taxon>Bacteria</taxon>
        <taxon>Bacillati</taxon>
        <taxon>Actinomycetota</taxon>
        <taxon>Actinomycetes</taxon>
        <taxon>Kitasatosporales</taxon>
        <taxon>Streptomycetaceae</taxon>
        <taxon>Streptomyces</taxon>
    </lineage>
</organism>
<reference evidence="2" key="1">
    <citation type="submission" date="2022-06" db="EMBL/GenBank/DDBJ databases">
        <title>Genome public.</title>
        <authorList>
            <person name="Sun Q."/>
        </authorList>
    </citation>
    <scope>NUCLEOTIDE SEQUENCE</scope>
    <source>
        <strain evidence="2">CWNU-1</strain>
    </source>
</reference>
<evidence type="ECO:0000313" key="3">
    <source>
        <dbReference type="Proteomes" id="UP001431429"/>
    </source>
</evidence>
<accession>A0ABT0UHW3</accession>
<feature type="transmembrane region" description="Helical" evidence="1">
    <location>
        <begin position="58"/>
        <end position="76"/>
    </location>
</feature>
<evidence type="ECO:0008006" key="4">
    <source>
        <dbReference type="Google" id="ProtNLM"/>
    </source>
</evidence>
<dbReference type="EMBL" id="JAMQAW010000006">
    <property type="protein sequence ID" value="MCM2388034.1"/>
    <property type="molecule type" value="Genomic_DNA"/>
</dbReference>